<dbReference type="SUPFAM" id="SSF55315">
    <property type="entry name" value="L30e-like"/>
    <property type="match status" value="1"/>
</dbReference>
<dbReference type="GO" id="GO:0070966">
    <property type="term" value="P:nuclear-transcribed mRNA catabolic process, no-go decay"/>
    <property type="evidence" value="ECO:0007669"/>
    <property type="project" value="InterPro"/>
</dbReference>
<sequence length="351" mass="38478">MKIYSKHCTKQGAFLDAIPEDADDIYALYRIVEKGDVVKTTTSRSTLASDNKTKIRVTLLLEVEAETTSVDLAAGILFVKGKILSETKYTKVGTFHTLDVPTTQRLSIAKSFVDTSAFMMIEQVTAEPKAETAYLLMRKDSYAVVVSTMYTTKRAGTFLIGKSKSAKEKVINTLLSTIKDAVKLLVVVGEDKETLEALKKHPKFKTKTLSIKKPVTSENTFKGDAETLETISKAPEIIAQMGALKYGKEIIAANEFFAKEESSSKGTCTGQKEALLAAEHFLIKKLVVVDTVIRSHDPEERERVSAILILSKQTNAEVHILSQHTPSGEKIFTRGGVVAILSSPISIEDLA</sequence>
<name>A0A177EBZ9_9MICR</name>
<dbReference type="RefSeq" id="XP_067544131.1">
    <property type="nucleotide sequence ID" value="XM_067688034.1"/>
</dbReference>
<evidence type="ECO:0000313" key="7">
    <source>
        <dbReference type="EMBL" id="OAG29483.1"/>
    </source>
</evidence>
<dbReference type="PANTHER" id="PTHR10853:SF0">
    <property type="entry name" value="PROTEIN PELOTA HOMOLOG"/>
    <property type="match status" value="1"/>
</dbReference>
<accession>A0A177EBZ9</accession>
<keyword evidence="5" id="KW-0479">Metal-binding</keyword>
<dbReference type="InterPro" id="IPR005142">
    <property type="entry name" value="eRF1_3"/>
</dbReference>
<dbReference type="GeneID" id="93646966"/>
<dbReference type="SMART" id="SM01194">
    <property type="entry name" value="eRF1_1"/>
    <property type="match status" value="1"/>
</dbReference>
<dbReference type="STRING" id="1805483.A0A177EBZ9"/>
<dbReference type="GO" id="GO:0070481">
    <property type="term" value="P:nuclear-transcribed mRNA catabolic process, non-stop decay"/>
    <property type="evidence" value="ECO:0007669"/>
    <property type="project" value="InterPro"/>
</dbReference>
<comment type="caution">
    <text evidence="7">The sequence shown here is derived from an EMBL/GenBank/DDBJ whole genome shotgun (WGS) entry which is preliminary data.</text>
</comment>
<proteinExistence type="inferred from homology"/>
<evidence type="ECO:0000313" key="8">
    <source>
        <dbReference type="Proteomes" id="UP000185944"/>
    </source>
</evidence>
<reference evidence="7 8" key="1">
    <citation type="submission" date="2016-02" db="EMBL/GenBank/DDBJ databases">
        <title>Discovery of a natural microsporidian pathogen with a broad tissue tropism in Caenorhabditis elegans.</title>
        <authorList>
            <person name="Luallen R.J."/>
            <person name="Reinke A.W."/>
            <person name="Tong L."/>
            <person name="Botts M.R."/>
            <person name="Felix M.-A."/>
            <person name="Troemel E.R."/>
        </authorList>
    </citation>
    <scope>NUCLEOTIDE SEQUENCE [LARGE SCALE GENOMIC DNA]</scope>
    <source>
        <strain evidence="7 8">JUm2807</strain>
    </source>
</reference>
<dbReference type="SUPFAM" id="SSF159065">
    <property type="entry name" value="Dom34/Pelota N-terminal domain-like"/>
    <property type="match status" value="1"/>
</dbReference>
<evidence type="ECO:0000256" key="1">
    <source>
        <dbReference type="ARBA" id="ARBA00001968"/>
    </source>
</evidence>
<dbReference type="VEuPathDB" id="MicrosporidiaDB:NEDG_00616"/>
<dbReference type="GO" id="GO:0071025">
    <property type="term" value="P:RNA surveillance"/>
    <property type="evidence" value="ECO:0007669"/>
    <property type="project" value="InterPro"/>
</dbReference>
<dbReference type="PANTHER" id="PTHR10853">
    <property type="entry name" value="PELOTA"/>
    <property type="match status" value="1"/>
</dbReference>
<dbReference type="GO" id="GO:0046872">
    <property type="term" value="F:metal ion binding"/>
    <property type="evidence" value="ECO:0007669"/>
    <property type="project" value="UniProtKB-KW"/>
</dbReference>
<dbReference type="InterPro" id="IPR058547">
    <property type="entry name" value="Pelota_N"/>
</dbReference>
<dbReference type="GO" id="GO:0005737">
    <property type="term" value="C:cytoplasm"/>
    <property type="evidence" value="ECO:0007669"/>
    <property type="project" value="UniProtKB-SubCell"/>
</dbReference>
<feature type="domain" description="eRF1/Pelota-like N-terminal" evidence="6">
    <location>
        <begin position="1"/>
        <end position="126"/>
    </location>
</feature>
<gene>
    <name evidence="7" type="ORF">NEDG_00616</name>
</gene>
<evidence type="ECO:0000256" key="5">
    <source>
        <dbReference type="ARBA" id="ARBA00022723"/>
    </source>
</evidence>
<keyword evidence="8" id="KW-1185">Reference proteome</keyword>
<dbReference type="OrthoDB" id="10249111at2759"/>
<comment type="subcellular location">
    <subcellularLocation>
        <location evidence="2">Cytoplasm</location>
    </subcellularLocation>
</comment>
<dbReference type="Proteomes" id="UP000185944">
    <property type="component" value="Unassembled WGS sequence"/>
</dbReference>
<comment type="cofactor">
    <cofactor evidence="1">
        <name>a divalent metal cation</name>
        <dbReference type="ChEBI" id="CHEBI:60240"/>
    </cofactor>
</comment>
<dbReference type="Gene3D" id="3.30.1330.30">
    <property type="match status" value="1"/>
</dbReference>
<dbReference type="GO" id="GO:0070651">
    <property type="term" value="P:nonfunctional rRNA decay"/>
    <property type="evidence" value="ECO:0007669"/>
    <property type="project" value="TreeGrafter"/>
</dbReference>
<comment type="similarity">
    <text evidence="3">Belongs to the eukaryotic release factor 1 family. Pelota subfamily.</text>
</comment>
<dbReference type="EMBL" id="LTDL01000040">
    <property type="protein sequence ID" value="OAG29483.1"/>
    <property type="molecule type" value="Genomic_DNA"/>
</dbReference>
<dbReference type="InterPro" id="IPR004405">
    <property type="entry name" value="TF_pelota"/>
</dbReference>
<evidence type="ECO:0000256" key="2">
    <source>
        <dbReference type="ARBA" id="ARBA00004496"/>
    </source>
</evidence>
<organism evidence="7 8">
    <name type="scientific">Nematocida displodere</name>
    <dbReference type="NCBI Taxonomy" id="1805483"/>
    <lineage>
        <taxon>Eukaryota</taxon>
        <taxon>Fungi</taxon>
        <taxon>Fungi incertae sedis</taxon>
        <taxon>Microsporidia</taxon>
        <taxon>Nematocida</taxon>
    </lineage>
</organism>
<evidence type="ECO:0000259" key="6">
    <source>
        <dbReference type="SMART" id="SM01194"/>
    </source>
</evidence>
<dbReference type="Gene3D" id="2.30.30.870">
    <property type="entry name" value="Pelota, domain A"/>
    <property type="match status" value="1"/>
</dbReference>
<dbReference type="Pfam" id="PF03465">
    <property type="entry name" value="eRF1_3"/>
    <property type="match status" value="1"/>
</dbReference>
<dbReference type="Pfam" id="PF26356">
    <property type="entry name" value="Pelota_N"/>
    <property type="match status" value="1"/>
</dbReference>
<dbReference type="InterPro" id="IPR029064">
    <property type="entry name" value="Ribosomal_eL30-like_sf"/>
</dbReference>
<evidence type="ECO:0000256" key="3">
    <source>
        <dbReference type="ARBA" id="ARBA00009504"/>
    </source>
</evidence>
<evidence type="ECO:0000256" key="4">
    <source>
        <dbReference type="ARBA" id="ARBA00022490"/>
    </source>
</evidence>
<dbReference type="AlphaFoldDB" id="A0A177EBZ9"/>
<keyword evidence="4" id="KW-0963">Cytoplasm</keyword>
<dbReference type="InterPro" id="IPR005140">
    <property type="entry name" value="eRF1_Pelota-like_N"/>
</dbReference>
<protein>
    <submittedName>
        <fullName evidence="7">Protein pelota</fullName>
    </submittedName>
</protein>
<dbReference type="GO" id="GO:0032790">
    <property type="term" value="P:ribosome disassembly"/>
    <property type="evidence" value="ECO:0007669"/>
    <property type="project" value="TreeGrafter"/>
</dbReference>
<dbReference type="InterPro" id="IPR038069">
    <property type="entry name" value="Pelota/DOM34_N"/>
</dbReference>